<keyword evidence="1" id="KW-0812">Transmembrane</keyword>
<evidence type="ECO:0000313" key="3">
    <source>
        <dbReference type="Proteomes" id="UP001380365"/>
    </source>
</evidence>
<sequence>MNQDGVKLGGCATLLLFVVFAGWLAGWPAYKVYSQEAAGRAMLAEAQSTRQVAVLEARAKLESARLLADAEVLRAEGAARANRILQDSLGGPEGYLRYLQIQAIDAKDANVIYVPTESGLPITEASRLLGAPARAAED</sequence>
<dbReference type="GO" id="GO:0006508">
    <property type="term" value="P:proteolysis"/>
    <property type="evidence" value="ECO:0007669"/>
    <property type="project" value="UniProtKB-KW"/>
</dbReference>
<evidence type="ECO:0000313" key="2">
    <source>
        <dbReference type="EMBL" id="MEJ5095444.1"/>
    </source>
</evidence>
<proteinExistence type="predicted"/>
<protein>
    <submittedName>
        <fullName evidence="2">Membrane protease subunit</fullName>
    </submittedName>
</protein>
<organism evidence="2 3">
    <name type="scientific">Sphingomonas molluscorum</name>
    <dbReference type="NCBI Taxonomy" id="418184"/>
    <lineage>
        <taxon>Bacteria</taxon>
        <taxon>Pseudomonadati</taxon>
        <taxon>Pseudomonadota</taxon>
        <taxon>Alphaproteobacteria</taxon>
        <taxon>Sphingomonadales</taxon>
        <taxon>Sphingomonadaceae</taxon>
        <taxon>Sphingomonas</taxon>
    </lineage>
</organism>
<dbReference type="EMBL" id="JBBGZA010000001">
    <property type="protein sequence ID" value="MEJ5095444.1"/>
    <property type="molecule type" value="Genomic_DNA"/>
</dbReference>
<keyword evidence="2" id="KW-0378">Hydrolase</keyword>
<evidence type="ECO:0000256" key="1">
    <source>
        <dbReference type="SAM" id="Phobius"/>
    </source>
</evidence>
<keyword evidence="2" id="KW-0645">Protease</keyword>
<dbReference type="RefSeq" id="WP_125960928.1">
    <property type="nucleotide sequence ID" value="NZ_JBBGZA010000001.1"/>
</dbReference>
<dbReference type="GO" id="GO:0008233">
    <property type="term" value="F:peptidase activity"/>
    <property type="evidence" value="ECO:0007669"/>
    <property type="project" value="UniProtKB-KW"/>
</dbReference>
<name>A0ABU8Q7I6_9SPHN</name>
<gene>
    <name evidence="2" type="ORF">WH159_12955</name>
</gene>
<comment type="caution">
    <text evidence="2">The sequence shown here is derived from an EMBL/GenBank/DDBJ whole genome shotgun (WGS) entry which is preliminary data.</text>
</comment>
<accession>A0ABU8Q7I6</accession>
<keyword evidence="3" id="KW-1185">Reference proteome</keyword>
<keyword evidence="1" id="KW-1133">Transmembrane helix</keyword>
<dbReference type="Proteomes" id="UP001380365">
    <property type="component" value="Unassembled WGS sequence"/>
</dbReference>
<keyword evidence="1" id="KW-0472">Membrane</keyword>
<feature type="transmembrane region" description="Helical" evidence="1">
    <location>
        <begin position="6"/>
        <end position="30"/>
    </location>
</feature>
<reference evidence="2 3" key="1">
    <citation type="submission" date="2023-12" db="EMBL/GenBank/DDBJ databases">
        <title>Gut-associated functions are favored during microbiome assembly across C. elegans life.</title>
        <authorList>
            <person name="Zimmermann J."/>
        </authorList>
    </citation>
    <scope>NUCLEOTIDE SEQUENCE [LARGE SCALE GENOMIC DNA]</scope>
    <source>
        <strain evidence="2 3">JUb134</strain>
    </source>
</reference>